<accession>A0A1M6S915</accession>
<dbReference type="STRING" id="758803.SAMN05421803_11974"/>
<dbReference type="InterPro" id="IPR051606">
    <property type="entry name" value="Polyketide_Oxido-like"/>
</dbReference>
<dbReference type="PANTHER" id="PTHR43355:SF2">
    <property type="entry name" value="FLAVIN REDUCTASE (NADPH)"/>
    <property type="match status" value="1"/>
</dbReference>
<evidence type="ECO:0008006" key="3">
    <source>
        <dbReference type="Google" id="ProtNLM"/>
    </source>
</evidence>
<keyword evidence="2" id="KW-1185">Reference proteome</keyword>
<dbReference type="GO" id="GO:0016646">
    <property type="term" value="F:oxidoreductase activity, acting on the CH-NH group of donors, NAD or NADP as acceptor"/>
    <property type="evidence" value="ECO:0007669"/>
    <property type="project" value="TreeGrafter"/>
</dbReference>
<dbReference type="Proteomes" id="UP000184452">
    <property type="component" value="Unassembled WGS sequence"/>
</dbReference>
<dbReference type="Gene3D" id="3.40.50.720">
    <property type="entry name" value="NAD(P)-binding Rossmann-like Domain"/>
    <property type="match status" value="1"/>
</dbReference>
<dbReference type="EMBL" id="FQZK01000019">
    <property type="protein sequence ID" value="SHK41136.1"/>
    <property type="molecule type" value="Genomic_DNA"/>
</dbReference>
<organism evidence="1 2">
    <name type="scientific">Nocardiopsis flavescens</name>
    <dbReference type="NCBI Taxonomy" id="758803"/>
    <lineage>
        <taxon>Bacteria</taxon>
        <taxon>Bacillati</taxon>
        <taxon>Actinomycetota</taxon>
        <taxon>Actinomycetes</taxon>
        <taxon>Streptosporangiales</taxon>
        <taxon>Nocardiopsidaceae</taxon>
        <taxon>Nocardiopsis</taxon>
    </lineage>
</organism>
<dbReference type="RefSeq" id="WP_143173465.1">
    <property type="nucleotide sequence ID" value="NZ_FQZK01000019.1"/>
</dbReference>
<dbReference type="OrthoDB" id="3191258at2"/>
<dbReference type="AlphaFoldDB" id="A0A1M6S915"/>
<dbReference type="SUPFAM" id="SSF51735">
    <property type="entry name" value="NAD(P)-binding Rossmann-fold domains"/>
    <property type="match status" value="1"/>
</dbReference>
<evidence type="ECO:0000313" key="2">
    <source>
        <dbReference type="Proteomes" id="UP000184452"/>
    </source>
</evidence>
<dbReference type="InterPro" id="IPR036291">
    <property type="entry name" value="NAD(P)-bd_dom_sf"/>
</dbReference>
<proteinExistence type="predicted"/>
<gene>
    <name evidence="1" type="ORF">SAMN05421803_11974</name>
</gene>
<name>A0A1M6S915_9ACTN</name>
<protein>
    <recommendedName>
        <fullName evidence="3">NAD(P)H-binding</fullName>
    </recommendedName>
</protein>
<dbReference type="PANTHER" id="PTHR43355">
    <property type="entry name" value="FLAVIN REDUCTASE (NADPH)"/>
    <property type="match status" value="1"/>
</dbReference>
<sequence length="201" mass="22130">MQDNATPMRIGVIGATTGIGALIAAEARQRGHDVCAMGRDPMEIGYGDLDGLDVLVNAHQAQVGRERDHLEVDRHLISLLTGTPVRLVVAGSPGHLYADESRTATYWQSRMARGPLRDLARSLERAYFLYQISLDLRWTYLAPPVELVSEGERTGRYRVGGDVVLTDEYGRSRISDADYAVAFVDEIENDAHSGRLYTVAA</sequence>
<reference evidence="1 2" key="1">
    <citation type="submission" date="2016-11" db="EMBL/GenBank/DDBJ databases">
        <authorList>
            <person name="Jaros S."/>
            <person name="Januszkiewicz K."/>
            <person name="Wedrychowicz H."/>
        </authorList>
    </citation>
    <scope>NUCLEOTIDE SEQUENCE [LARGE SCALE GENOMIC DNA]</scope>
    <source>
        <strain evidence="1 2">CGMCC 4.5723</strain>
    </source>
</reference>
<evidence type="ECO:0000313" key="1">
    <source>
        <dbReference type="EMBL" id="SHK41136.1"/>
    </source>
</evidence>